<protein>
    <recommendedName>
        <fullName evidence="3">Addiction module component</fullName>
    </recommendedName>
</protein>
<evidence type="ECO:0008006" key="3">
    <source>
        <dbReference type="Google" id="ProtNLM"/>
    </source>
</evidence>
<sequence>MQSVTFNSVLEEIETLSSEDQAALIVILQRRLIESRRAKIAANIAQAKQDYQSGNVFRGTVDEAIAQLNQ</sequence>
<dbReference type="EMBL" id="JAMZMM010000318">
    <property type="protein sequence ID" value="MCP2731360.1"/>
    <property type="molecule type" value="Genomic_DNA"/>
</dbReference>
<dbReference type="Proteomes" id="UP001204953">
    <property type="component" value="Unassembled WGS sequence"/>
</dbReference>
<accession>A0AAE3GVA3</accession>
<proteinExistence type="predicted"/>
<organism evidence="1 2">
    <name type="scientific">Limnofasciculus baicalensis BBK-W-15</name>
    <dbReference type="NCBI Taxonomy" id="2699891"/>
    <lineage>
        <taxon>Bacteria</taxon>
        <taxon>Bacillati</taxon>
        <taxon>Cyanobacteriota</taxon>
        <taxon>Cyanophyceae</taxon>
        <taxon>Coleofasciculales</taxon>
        <taxon>Coleofasciculaceae</taxon>
        <taxon>Limnofasciculus</taxon>
        <taxon>Limnofasciculus baicalensis</taxon>
    </lineage>
</organism>
<dbReference type="RefSeq" id="WP_254014101.1">
    <property type="nucleotide sequence ID" value="NZ_JAMZMM010000318.1"/>
</dbReference>
<name>A0AAE3GVA3_9CYAN</name>
<gene>
    <name evidence="1" type="ORF">NJ959_23315</name>
</gene>
<keyword evidence="2" id="KW-1185">Reference proteome</keyword>
<evidence type="ECO:0000313" key="2">
    <source>
        <dbReference type="Proteomes" id="UP001204953"/>
    </source>
</evidence>
<reference evidence="1" key="1">
    <citation type="submission" date="2022-06" db="EMBL/GenBank/DDBJ databases">
        <title>New cyanobacteria of genus Symplocastrum in benthos of Lake Baikal.</title>
        <authorList>
            <person name="Sorokovikova E."/>
            <person name="Tikhonova I."/>
            <person name="Krasnopeev A."/>
            <person name="Evseev P."/>
            <person name="Gladkikh A."/>
            <person name="Belykh O."/>
        </authorList>
    </citation>
    <scope>NUCLEOTIDE SEQUENCE</scope>
    <source>
        <strain evidence="1">BBK-W-15</strain>
    </source>
</reference>
<evidence type="ECO:0000313" key="1">
    <source>
        <dbReference type="EMBL" id="MCP2731360.1"/>
    </source>
</evidence>
<comment type="caution">
    <text evidence="1">The sequence shown here is derived from an EMBL/GenBank/DDBJ whole genome shotgun (WGS) entry which is preliminary data.</text>
</comment>
<dbReference type="AlphaFoldDB" id="A0AAE3GVA3"/>